<accession>A0A8H6V7E8</accession>
<name>A0A8H6V7E8_9EURO</name>
<feature type="region of interest" description="Disordered" evidence="1">
    <location>
        <begin position="199"/>
        <end position="219"/>
    </location>
</feature>
<evidence type="ECO:0000313" key="3">
    <source>
        <dbReference type="EMBL" id="KAF7180417.1"/>
    </source>
</evidence>
<dbReference type="PANTHER" id="PTHR31591">
    <property type="entry name" value="UPF0613 PROTEIN PB24D3.06C"/>
    <property type="match status" value="1"/>
</dbReference>
<comment type="caution">
    <text evidence="3">The sequence shown here is derived from an EMBL/GenBank/DDBJ whole genome shotgun (WGS) entry which is preliminary data.</text>
</comment>
<dbReference type="Pfam" id="PF08538">
    <property type="entry name" value="DUF1749"/>
    <property type="match status" value="2"/>
</dbReference>
<sequence length="438" mass="48147">MLVFCIPMLCEGLVAFEYTGGLVRKPNTLVFIGGLGDGLGTVEYLTDLITALEYTSWSVFSPILSSSYSGWGVGHLGKDIDEIARCVHQDVMHYLSCANPRPRHPVLDKDAAVEPFTRPPVDGAIMQAPVSDREAISWVIRDGTDRDGPERMRDIYQRTIARARSNPYEDDNTLDTILPLSVTSRIGYPSSMPVSSRRFLSLASPDSPEKPEEDDMFSSDLSDDQIQNTFGQLRSRGLLGSKLLVLYSGRDQSVPPWVDKELLLKRWSMAAGDCWDSNSTIIPNASHALSDDDQAEPRRILVERVMSYLEKNRENLTIWLGFPHVRNGAGQADVVHQPLLPRPGGRHPSVVKCCSSMSSSPEPAKQTEPGERYKPSGAKMASPTSAVTRSDNMQCTPPKNLAFSNSLTVLDAAELPAIVVCTTSAAIKKIHEETGPNY</sequence>
<reference evidence="3" key="1">
    <citation type="submission" date="2020-06" db="EMBL/GenBank/DDBJ databases">
        <title>Draft genome sequences of strains closely related to Aspergillus parafelis and Aspergillus hiratsukae.</title>
        <authorList>
            <person name="Dos Santos R.A.C."/>
            <person name="Rivero-Menendez O."/>
            <person name="Steenwyk J.L."/>
            <person name="Mead M.E."/>
            <person name="Goldman G.H."/>
            <person name="Alastruey-Izquierdo A."/>
            <person name="Rokas A."/>
        </authorList>
    </citation>
    <scope>NUCLEOTIDE SEQUENCE</scope>
    <source>
        <strain evidence="3">CNM-CM7691</strain>
    </source>
</reference>
<feature type="region of interest" description="Disordered" evidence="1">
    <location>
        <begin position="355"/>
        <end position="393"/>
    </location>
</feature>
<dbReference type="PANTHER" id="PTHR31591:SF4">
    <property type="entry name" value="PUTATIVE (AFU_ORTHOLOGUE AFUA_7G00330)-RELATED"/>
    <property type="match status" value="1"/>
</dbReference>
<feature type="signal peptide" evidence="2">
    <location>
        <begin position="1"/>
        <end position="15"/>
    </location>
</feature>
<protein>
    <submittedName>
        <fullName evidence="3">Uncharacterized protein</fullName>
    </submittedName>
</protein>
<dbReference type="InterPro" id="IPR013744">
    <property type="entry name" value="SidJ"/>
</dbReference>
<organism evidence="3 4">
    <name type="scientific">Aspergillus felis</name>
    <dbReference type="NCBI Taxonomy" id="1287682"/>
    <lineage>
        <taxon>Eukaryota</taxon>
        <taxon>Fungi</taxon>
        <taxon>Dikarya</taxon>
        <taxon>Ascomycota</taxon>
        <taxon>Pezizomycotina</taxon>
        <taxon>Eurotiomycetes</taxon>
        <taxon>Eurotiomycetidae</taxon>
        <taxon>Eurotiales</taxon>
        <taxon>Aspergillaceae</taxon>
        <taxon>Aspergillus</taxon>
        <taxon>Aspergillus subgen. Fumigati</taxon>
    </lineage>
</organism>
<evidence type="ECO:0000256" key="2">
    <source>
        <dbReference type="SAM" id="SignalP"/>
    </source>
</evidence>
<dbReference type="Gene3D" id="3.40.50.1820">
    <property type="entry name" value="alpha/beta hydrolase"/>
    <property type="match status" value="1"/>
</dbReference>
<feature type="chain" id="PRO_5034007910" evidence="2">
    <location>
        <begin position="16"/>
        <end position="438"/>
    </location>
</feature>
<gene>
    <name evidence="3" type="ORF">CNMCM7691_009585</name>
</gene>
<dbReference type="Proteomes" id="UP000641853">
    <property type="component" value="Unassembled WGS sequence"/>
</dbReference>
<dbReference type="InterPro" id="IPR029058">
    <property type="entry name" value="AB_hydrolase_fold"/>
</dbReference>
<proteinExistence type="predicted"/>
<evidence type="ECO:0000313" key="4">
    <source>
        <dbReference type="Proteomes" id="UP000641853"/>
    </source>
</evidence>
<feature type="compositionally biased region" description="Polar residues" evidence="1">
    <location>
        <begin position="382"/>
        <end position="393"/>
    </location>
</feature>
<dbReference type="EMBL" id="JACBAG010001840">
    <property type="protein sequence ID" value="KAF7180417.1"/>
    <property type="molecule type" value="Genomic_DNA"/>
</dbReference>
<dbReference type="AlphaFoldDB" id="A0A8H6V7E8"/>
<keyword evidence="4" id="KW-1185">Reference proteome</keyword>
<evidence type="ECO:0000256" key="1">
    <source>
        <dbReference type="SAM" id="MobiDB-lite"/>
    </source>
</evidence>
<keyword evidence="2" id="KW-0732">Signal</keyword>